<dbReference type="Proteomes" id="UP001163046">
    <property type="component" value="Unassembled WGS sequence"/>
</dbReference>
<protein>
    <recommendedName>
        <fullName evidence="9">G-protein coupled receptors family 1 profile domain-containing protein</fullName>
    </recommendedName>
</protein>
<comment type="subcellular location">
    <subcellularLocation>
        <location evidence="1">Membrane</location>
        <topology evidence="1">Multi-pass membrane protein</topology>
    </subcellularLocation>
</comment>
<comment type="caution">
    <text evidence="10">The sequence shown here is derived from an EMBL/GenBank/DDBJ whole genome shotgun (WGS) entry which is preliminary data.</text>
</comment>
<dbReference type="AlphaFoldDB" id="A0A9X0CQF0"/>
<proteinExistence type="predicted"/>
<feature type="transmembrane region" description="Helical" evidence="8">
    <location>
        <begin position="149"/>
        <end position="169"/>
    </location>
</feature>
<dbReference type="Pfam" id="PF00001">
    <property type="entry name" value="7tm_1"/>
    <property type="match status" value="1"/>
</dbReference>
<keyword evidence="2 8" id="KW-0812">Transmembrane</keyword>
<evidence type="ECO:0000256" key="6">
    <source>
        <dbReference type="ARBA" id="ARBA00023170"/>
    </source>
</evidence>
<evidence type="ECO:0000256" key="3">
    <source>
        <dbReference type="ARBA" id="ARBA00022989"/>
    </source>
</evidence>
<feature type="domain" description="G-protein coupled receptors family 1 profile" evidence="9">
    <location>
        <begin position="129"/>
        <end position="231"/>
    </location>
</feature>
<keyword evidence="3 8" id="KW-1133">Transmembrane helix</keyword>
<sequence>MTVKKQMTFHRRSLSGRSINDICGSPFNINYMRISSDFLLSTSHDDIKLCKYTTPTIYVYFNGVFSVVKATRKSNRMFYFDSEFGALNEGRLFDERKPAKRISRTFTDNSQDIVFATLYSFIVFFGVVGNGIVIVIVKATPSMHTTTNYLLTNLAVADLLTLLLCPGTYDFALDHFRVNSTWGDIVCKLFAGNAIVCITFDASVLTLCVIAVETLCGDCQTIQKQQLEYHV</sequence>
<evidence type="ECO:0000259" key="9">
    <source>
        <dbReference type="PROSITE" id="PS50262"/>
    </source>
</evidence>
<evidence type="ECO:0000313" key="10">
    <source>
        <dbReference type="EMBL" id="KAJ7372237.1"/>
    </source>
</evidence>
<dbReference type="PANTHER" id="PTHR45695:SF9">
    <property type="entry name" value="LEUCOKININ RECEPTOR"/>
    <property type="match status" value="1"/>
</dbReference>
<evidence type="ECO:0000313" key="11">
    <source>
        <dbReference type="Proteomes" id="UP001163046"/>
    </source>
</evidence>
<dbReference type="OrthoDB" id="5950040at2759"/>
<dbReference type="PRINTS" id="PR00237">
    <property type="entry name" value="GPCRRHODOPSN"/>
</dbReference>
<feature type="transmembrane region" description="Helical" evidence="8">
    <location>
        <begin position="113"/>
        <end position="137"/>
    </location>
</feature>
<dbReference type="SUPFAM" id="SSF81321">
    <property type="entry name" value="Family A G protein-coupled receptor-like"/>
    <property type="match status" value="1"/>
</dbReference>
<evidence type="ECO:0000256" key="1">
    <source>
        <dbReference type="ARBA" id="ARBA00004141"/>
    </source>
</evidence>
<keyword evidence="11" id="KW-1185">Reference proteome</keyword>
<dbReference type="EMBL" id="MU826837">
    <property type="protein sequence ID" value="KAJ7372237.1"/>
    <property type="molecule type" value="Genomic_DNA"/>
</dbReference>
<keyword evidence="6" id="KW-0675">Receptor</keyword>
<evidence type="ECO:0000256" key="7">
    <source>
        <dbReference type="ARBA" id="ARBA00023224"/>
    </source>
</evidence>
<evidence type="ECO:0000256" key="2">
    <source>
        <dbReference type="ARBA" id="ARBA00022692"/>
    </source>
</evidence>
<reference evidence="10" key="1">
    <citation type="submission" date="2023-01" db="EMBL/GenBank/DDBJ databases">
        <title>Genome assembly of the deep-sea coral Lophelia pertusa.</title>
        <authorList>
            <person name="Herrera S."/>
            <person name="Cordes E."/>
        </authorList>
    </citation>
    <scope>NUCLEOTIDE SEQUENCE</scope>
    <source>
        <strain evidence="10">USNM1676648</strain>
        <tissue evidence="10">Polyp</tissue>
    </source>
</reference>
<dbReference type="CDD" id="cd00637">
    <property type="entry name" value="7tm_classA_rhodopsin-like"/>
    <property type="match status" value="1"/>
</dbReference>
<dbReference type="InterPro" id="IPR017452">
    <property type="entry name" value="GPCR_Rhodpsn_7TM"/>
</dbReference>
<dbReference type="GO" id="GO:0005886">
    <property type="term" value="C:plasma membrane"/>
    <property type="evidence" value="ECO:0007669"/>
    <property type="project" value="TreeGrafter"/>
</dbReference>
<evidence type="ECO:0000256" key="8">
    <source>
        <dbReference type="SAM" id="Phobius"/>
    </source>
</evidence>
<keyword evidence="5 8" id="KW-0472">Membrane</keyword>
<keyword evidence="7" id="KW-0807">Transducer</keyword>
<keyword evidence="4" id="KW-0297">G-protein coupled receptor</keyword>
<dbReference type="Gene3D" id="1.20.1070.10">
    <property type="entry name" value="Rhodopsin 7-helix transmembrane proteins"/>
    <property type="match status" value="1"/>
</dbReference>
<evidence type="ECO:0000256" key="5">
    <source>
        <dbReference type="ARBA" id="ARBA00023136"/>
    </source>
</evidence>
<accession>A0A9X0CQF0</accession>
<gene>
    <name evidence="10" type="ORF">OS493_019681</name>
</gene>
<dbReference type="GO" id="GO:0004930">
    <property type="term" value="F:G protein-coupled receptor activity"/>
    <property type="evidence" value="ECO:0007669"/>
    <property type="project" value="UniProtKB-KW"/>
</dbReference>
<name>A0A9X0CQF0_9CNID</name>
<evidence type="ECO:0000256" key="4">
    <source>
        <dbReference type="ARBA" id="ARBA00023040"/>
    </source>
</evidence>
<dbReference type="InterPro" id="IPR000276">
    <property type="entry name" value="GPCR_Rhodpsn"/>
</dbReference>
<dbReference type="PROSITE" id="PS50262">
    <property type="entry name" value="G_PROTEIN_RECEP_F1_2"/>
    <property type="match status" value="1"/>
</dbReference>
<feature type="transmembrane region" description="Helical" evidence="8">
    <location>
        <begin position="189"/>
        <end position="212"/>
    </location>
</feature>
<dbReference type="PANTHER" id="PTHR45695">
    <property type="entry name" value="LEUCOKININ RECEPTOR-RELATED"/>
    <property type="match status" value="1"/>
</dbReference>
<organism evidence="10 11">
    <name type="scientific">Desmophyllum pertusum</name>
    <dbReference type="NCBI Taxonomy" id="174260"/>
    <lineage>
        <taxon>Eukaryota</taxon>
        <taxon>Metazoa</taxon>
        <taxon>Cnidaria</taxon>
        <taxon>Anthozoa</taxon>
        <taxon>Hexacorallia</taxon>
        <taxon>Scleractinia</taxon>
        <taxon>Caryophylliina</taxon>
        <taxon>Caryophylliidae</taxon>
        <taxon>Desmophyllum</taxon>
    </lineage>
</organism>